<feature type="domain" description="Endoplasmic reticulum vesicle transporter N-terminal" evidence="8">
    <location>
        <begin position="4"/>
        <end position="95"/>
    </location>
</feature>
<dbReference type="GO" id="GO:0006888">
    <property type="term" value="P:endoplasmic reticulum to Golgi vesicle-mediated transport"/>
    <property type="evidence" value="ECO:0007669"/>
    <property type="project" value="TreeGrafter"/>
</dbReference>
<dbReference type="GO" id="GO:0000139">
    <property type="term" value="C:Golgi membrane"/>
    <property type="evidence" value="ECO:0007669"/>
    <property type="project" value="TreeGrafter"/>
</dbReference>
<comment type="subcellular location">
    <subcellularLocation>
        <location evidence="1">Endoplasmic reticulum-Golgi intermediate compartment membrane</location>
        <topology evidence="1">Multi-pass membrane protein</topology>
    </subcellularLocation>
</comment>
<evidence type="ECO:0000256" key="4">
    <source>
        <dbReference type="ARBA" id="ARBA00022989"/>
    </source>
</evidence>
<protein>
    <recommendedName>
        <fullName evidence="10">Endoplasmic reticulum vesicle transporter C-terminal domain-containing protein</fullName>
    </recommendedName>
</protein>
<proteinExistence type="inferred from homology"/>
<evidence type="ECO:0000259" key="7">
    <source>
        <dbReference type="Pfam" id="PF07970"/>
    </source>
</evidence>
<dbReference type="STRING" id="6293.A0A1I8EL53"/>
<evidence type="ECO:0000256" key="1">
    <source>
        <dbReference type="ARBA" id="ARBA00004457"/>
    </source>
</evidence>
<feature type="transmembrane region" description="Helical" evidence="6">
    <location>
        <begin position="380"/>
        <end position="400"/>
    </location>
</feature>
<dbReference type="GO" id="GO:0006890">
    <property type="term" value="P:retrograde vesicle-mediated transport, Golgi to endoplasmic reticulum"/>
    <property type="evidence" value="ECO:0007669"/>
    <property type="project" value="TreeGrafter"/>
</dbReference>
<sequence length="432" mass="49886">MHDIKRFDIYRKVPRDLTQPTTTGAIISVVCISFILFMVINDLLSFLTLEVYASRSELFVDDPGREGRIEVQLNISLPYLSYIGIDIQDDNGRHEVGFVRNTEKIPIGTSGCRLEGKFEISKVPGNFHISTHAADTQPETYDMRHTIHSVVFGDDISTSQNLGSFNPLKNREALESDGSFTHDYVLKIVPSVYEDITGNKKYSYQYTYAHKEYVTYHYSGKVMPALWFRYELQPITIKYTERRQPFYTFITSIEYKYKFQICAVVGGTFTVAGIIDASLFSLTELYRKHQMGKLNIAVNKDRLYITKLHCMQIDVYFIFYVFTINEMGDEKALKRCKNYYKIPLSVYNLRKACSFRSCATCKEKINSVAFYITSCSLTNYLLLIASSLMIFIGGYIKICFKNNHSSRLLPFKLILAFPSKRCKCKYTYICKN</sequence>
<feature type="transmembrane region" description="Helical" evidence="6">
    <location>
        <begin position="21"/>
        <end position="40"/>
    </location>
</feature>
<evidence type="ECO:0000256" key="6">
    <source>
        <dbReference type="SAM" id="Phobius"/>
    </source>
</evidence>
<dbReference type="PANTHER" id="PTHR10984:SF36">
    <property type="entry name" value="ENDOPLASMIC RETICULUM-GOLGI INTERMEDIATE COMPARTMENT PROTEIN 1"/>
    <property type="match status" value="1"/>
</dbReference>
<name>A0A1I8EL53_WUCBA</name>
<evidence type="ECO:0000256" key="3">
    <source>
        <dbReference type="ARBA" id="ARBA00022692"/>
    </source>
</evidence>
<dbReference type="AlphaFoldDB" id="A0A1I8EL53"/>
<comment type="similarity">
    <text evidence="2">Belongs to the ERGIC family.</text>
</comment>
<evidence type="ECO:0000256" key="2">
    <source>
        <dbReference type="ARBA" id="ARBA00005648"/>
    </source>
</evidence>
<dbReference type="Pfam" id="PF07970">
    <property type="entry name" value="COPIIcoated_ERV"/>
    <property type="match status" value="1"/>
</dbReference>
<organism evidence="9">
    <name type="scientific">Wuchereria bancrofti</name>
    <dbReference type="NCBI Taxonomy" id="6293"/>
    <lineage>
        <taxon>Eukaryota</taxon>
        <taxon>Metazoa</taxon>
        <taxon>Ecdysozoa</taxon>
        <taxon>Nematoda</taxon>
        <taxon>Chromadorea</taxon>
        <taxon>Rhabditida</taxon>
        <taxon>Spirurina</taxon>
        <taxon>Spiruromorpha</taxon>
        <taxon>Filarioidea</taxon>
        <taxon>Onchocercidae</taxon>
        <taxon>Wuchereria</taxon>
    </lineage>
</organism>
<dbReference type="PANTHER" id="PTHR10984">
    <property type="entry name" value="ENDOPLASMIC RETICULUM-GOLGI INTERMEDIATE COMPARTMENT PROTEIN"/>
    <property type="match status" value="1"/>
</dbReference>
<keyword evidence="5 6" id="KW-0472">Membrane</keyword>
<reference evidence="9" key="1">
    <citation type="submission" date="2016-11" db="UniProtKB">
        <authorList>
            <consortium name="WormBaseParasite"/>
        </authorList>
    </citation>
    <scope>IDENTIFICATION</scope>
    <source>
        <strain evidence="9">pt0022</strain>
    </source>
</reference>
<dbReference type="InterPro" id="IPR045888">
    <property type="entry name" value="Erv"/>
</dbReference>
<dbReference type="Pfam" id="PF13850">
    <property type="entry name" value="ERGIC_N"/>
    <property type="match status" value="1"/>
</dbReference>
<accession>A0A1I8EL53</accession>
<dbReference type="GO" id="GO:0030134">
    <property type="term" value="C:COPII-coated ER to Golgi transport vesicle"/>
    <property type="evidence" value="ECO:0007669"/>
    <property type="project" value="TreeGrafter"/>
</dbReference>
<keyword evidence="4 6" id="KW-1133">Transmembrane helix</keyword>
<dbReference type="InterPro" id="IPR012936">
    <property type="entry name" value="Erv_C"/>
</dbReference>
<evidence type="ECO:0000259" key="8">
    <source>
        <dbReference type="Pfam" id="PF13850"/>
    </source>
</evidence>
<dbReference type="WBParaSite" id="maker-PairedContig_2864-snap-gene-0.11-mRNA-1">
    <property type="protein sequence ID" value="maker-PairedContig_2864-snap-gene-0.11-mRNA-1"/>
    <property type="gene ID" value="maker-PairedContig_2864-snap-gene-0.11"/>
</dbReference>
<evidence type="ECO:0000256" key="5">
    <source>
        <dbReference type="ARBA" id="ARBA00023136"/>
    </source>
</evidence>
<keyword evidence="3 6" id="KW-0812">Transmembrane</keyword>
<dbReference type="InterPro" id="IPR039542">
    <property type="entry name" value="Erv_N"/>
</dbReference>
<feature type="domain" description="Endoplasmic reticulum vesicle transporter C-terminal" evidence="7">
    <location>
        <begin position="110"/>
        <end position="276"/>
    </location>
</feature>
<dbReference type="GO" id="GO:0033116">
    <property type="term" value="C:endoplasmic reticulum-Golgi intermediate compartment membrane"/>
    <property type="evidence" value="ECO:0007669"/>
    <property type="project" value="UniProtKB-SubCell"/>
</dbReference>
<evidence type="ECO:0000313" key="9">
    <source>
        <dbReference type="WBParaSite" id="maker-PairedContig_2864-snap-gene-0.11-mRNA-1"/>
    </source>
</evidence>
<dbReference type="GO" id="GO:0005789">
    <property type="term" value="C:endoplasmic reticulum membrane"/>
    <property type="evidence" value="ECO:0007669"/>
    <property type="project" value="TreeGrafter"/>
</dbReference>
<evidence type="ECO:0008006" key="10">
    <source>
        <dbReference type="Google" id="ProtNLM"/>
    </source>
</evidence>